<dbReference type="Pfam" id="PF01312">
    <property type="entry name" value="Bac_export_2"/>
    <property type="match status" value="1"/>
</dbReference>
<evidence type="ECO:0000256" key="1">
    <source>
        <dbReference type="ARBA" id="ARBA00010690"/>
    </source>
</evidence>
<dbReference type="EMBL" id="VBRY01000008">
    <property type="protein sequence ID" value="TLS66697.1"/>
    <property type="molecule type" value="Genomic_DNA"/>
</dbReference>
<name>A0A5R9GQY1_9PROT</name>
<evidence type="ECO:0000313" key="3">
    <source>
        <dbReference type="Proteomes" id="UP000306585"/>
    </source>
</evidence>
<comment type="similarity">
    <text evidence="1">Belongs to the type III secretion exporter family.</text>
</comment>
<evidence type="ECO:0000313" key="2">
    <source>
        <dbReference type="EMBL" id="TLS66697.1"/>
    </source>
</evidence>
<dbReference type="GO" id="GO:0009306">
    <property type="term" value="P:protein secretion"/>
    <property type="evidence" value="ECO:0007669"/>
    <property type="project" value="InterPro"/>
</dbReference>
<dbReference type="PANTHER" id="PTHR30531">
    <property type="entry name" value="FLAGELLAR BIOSYNTHETIC PROTEIN FLHB"/>
    <property type="match status" value="1"/>
</dbReference>
<dbReference type="InterPro" id="IPR029025">
    <property type="entry name" value="T3SS_substrate_exporter_C"/>
</dbReference>
<dbReference type="InterPro" id="IPR006135">
    <property type="entry name" value="T3SS_substrate_exporter"/>
</dbReference>
<dbReference type="SUPFAM" id="SSF160544">
    <property type="entry name" value="EscU C-terminal domain-like"/>
    <property type="match status" value="1"/>
</dbReference>
<gene>
    <name evidence="2" type="ORF">FEF65_09230</name>
</gene>
<proteinExistence type="inferred from homology"/>
<keyword evidence="3" id="KW-1185">Reference proteome</keyword>
<dbReference type="Gene3D" id="3.40.1690.10">
    <property type="entry name" value="secretion proteins EscU"/>
    <property type="match status" value="1"/>
</dbReference>
<dbReference type="AlphaFoldDB" id="A0A5R9GQY1"/>
<protein>
    <recommendedName>
        <fullName evidence="4">Flagellar biosynthesis protein FlhB</fullName>
    </recommendedName>
</protein>
<dbReference type="GO" id="GO:0005886">
    <property type="term" value="C:plasma membrane"/>
    <property type="evidence" value="ECO:0007669"/>
    <property type="project" value="TreeGrafter"/>
</dbReference>
<evidence type="ECO:0008006" key="4">
    <source>
        <dbReference type="Google" id="ProtNLM"/>
    </source>
</evidence>
<accession>A0A5R9GQY1</accession>
<dbReference type="PANTHER" id="PTHR30531:SF12">
    <property type="entry name" value="FLAGELLAR BIOSYNTHETIC PROTEIN FLHB"/>
    <property type="match status" value="1"/>
</dbReference>
<dbReference type="RefSeq" id="WP_138239526.1">
    <property type="nucleotide sequence ID" value="NZ_VBRY01000008.1"/>
</dbReference>
<sequence>MKKAQPDRKAAVALSYDPLSGQAPKVLASGYGVLAEKILEIASEHHIHVHRDDTLSQLLARVPAGTEIPEEAYQLVAELLAFLYQTDQRLAKKVKRP</sequence>
<dbReference type="Proteomes" id="UP000306585">
    <property type="component" value="Unassembled WGS sequence"/>
</dbReference>
<organism evidence="2 3">
    <name type="scientific">Mariprofundus erugo</name>
    <dbReference type="NCBI Taxonomy" id="2528639"/>
    <lineage>
        <taxon>Bacteria</taxon>
        <taxon>Pseudomonadati</taxon>
        <taxon>Pseudomonadota</taxon>
        <taxon>Candidatius Mariprofundia</taxon>
        <taxon>Mariprofundales</taxon>
        <taxon>Mariprofundaceae</taxon>
        <taxon>Mariprofundus</taxon>
    </lineage>
</organism>
<reference evidence="2 3" key="1">
    <citation type="journal article" date="2019" name="Appl. Environ. Microbiol.">
        <title>Environmental Evidence and Genomic Insight of Iron-oxidizing Bacteria Preference Towards More Corrosion Resistant Stainless Steel at Higher Salinities.</title>
        <authorList>
            <person name="Garrison C.E."/>
            <person name="Price K.A."/>
            <person name="Field E.K."/>
        </authorList>
    </citation>
    <scope>NUCLEOTIDE SEQUENCE [LARGE SCALE GENOMIC DNA]</scope>
    <source>
        <strain evidence="2 3">P3</strain>
    </source>
</reference>
<comment type="caution">
    <text evidence="2">The sequence shown here is derived from an EMBL/GenBank/DDBJ whole genome shotgun (WGS) entry which is preliminary data.</text>
</comment>